<comment type="caution">
    <text evidence="2">The sequence shown here is derived from an EMBL/GenBank/DDBJ whole genome shotgun (WGS) entry which is preliminary data.</text>
</comment>
<proteinExistence type="predicted"/>
<feature type="domain" description="ParB C-terminal dimerisation" evidence="1">
    <location>
        <begin position="127"/>
        <end position="176"/>
    </location>
</feature>
<evidence type="ECO:0000259" key="1">
    <source>
        <dbReference type="Pfam" id="PF23552"/>
    </source>
</evidence>
<reference evidence="2" key="1">
    <citation type="submission" date="2018-01" db="EMBL/GenBank/DDBJ databases">
        <authorList>
            <person name="Yu X.-D."/>
        </authorList>
    </citation>
    <scope>NUCLEOTIDE SEQUENCE</scope>
    <source>
        <strain evidence="2">ZX-21</strain>
    </source>
</reference>
<evidence type="ECO:0000313" key="3">
    <source>
        <dbReference type="Proteomes" id="UP000237222"/>
    </source>
</evidence>
<dbReference type="OrthoDB" id="6365462at2"/>
<dbReference type="AlphaFoldDB" id="A0A2S4HC43"/>
<accession>A0A2S4HC43</accession>
<protein>
    <submittedName>
        <fullName evidence="2">Transcriptional regulator</fullName>
    </submittedName>
</protein>
<dbReference type="EMBL" id="PQGG01000038">
    <property type="protein sequence ID" value="POP51576.1"/>
    <property type="molecule type" value="Genomic_DNA"/>
</dbReference>
<sequence>MDFLPKLSSIEDALLYWKDEQPAPVAIAAYVAGFLQSQGISNKRSREMMGVNKTYTMTHYRRVGTKLSRTCIEIWLNNPERIGLGHVRAISSMPEDMREKAVRNLLANSKIAVRDLERIAKGKEPAKDVDIARLERAMSESVGYPVSIRWRRGERKGLLSVQFYSLDDLDALGKKLGYNASGM</sequence>
<organism evidence="2 3">
    <name type="scientific">Zhongshania marina</name>
    <dbReference type="NCBI Taxonomy" id="2304603"/>
    <lineage>
        <taxon>Bacteria</taxon>
        <taxon>Pseudomonadati</taxon>
        <taxon>Pseudomonadota</taxon>
        <taxon>Gammaproteobacteria</taxon>
        <taxon>Cellvibrionales</taxon>
        <taxon>Spongiibacteraceae</taxon>
        <taxon>Zhongshania</taxon>
    </lineage>
</organism>
<name>A0A2S4HC43_9GAMM</name>
<dbReference type="Pfam" id="PF23552">
    <property type="entry name" value="ParB_C"/>
    <property type="match status" value="1"/>
</dbReference>
<dbReference type="Proteomes" id="UP000237222">
    <property type="component" value="Unassembled WGS sequence"/>
</dbReference>
<gene>
    <name evidence="2" type="ORF">C0068_16705</name>
</gene>
<evidence type="ECO:0000313" key="2">
    <source>
        <dbReference type="EMBL" id="POP51576.1"/>
    </source>
</evidence>
<dbReference type="InterPro" id="IPR057240">
    <property type="entry name" value="ParB_dimer_C"/>
</dbReference>
<dbReference type="RefSeq" id="WP_103685618.1">
    <property type="nucleotide sequence ID" value="NZ_PQGG01000038.1"/>
</dbReference>